<proteinExistence type="predicted"/>
<name>A0A0E9USS2_ANGAN</name>
<protein>
    <submittedName>
        <fullName evidence="1">Uncharacterized protein</fullName>
    </submittedName>
</protein>
<dbReference type="EMBL" id="GBXM01039786">
    <property type="protein sequence ID" value="JAH68791.1"/>
    <property type="molecule type" value="Transcribed_RNA"/>
</dbReference>
<dbReference type="AlphaFoldDB" id="A0A0E9USS2"/>
<reference evidence="1" key="1">
    <citation type="submission" date="2014-11" db="EMBL/GenBank/DDBJ databases">
        <authorList>
            <person name="Amaro Gonzalez C."/>
        </authorList>
    </citation>
    <scope>NUCLEOTIDE SEQUENCE</scope>
</reference>
<reference evidence="1" key="2">
    <citation type="journal article" date="2015" name="Fish Shellfish Immunol.">
        <title>Early steps in the European eel (Anguilla anguilla)-Vibrio vulnificus interaction in the gills: Role of the RtxA13 toxin.</title>
        <authorList>
            <person name="Callol A."/>
            <person name="Pajuelo D."/>
            <person name="Ebbesson L."/>
            <person name="Teles M."/>
            <person name="MacKenzie S."/>
            <person name="Amaro C."/>
        </authorList>
    </citation>
    <scope>NUCLEOTIDE SEQUENCE</scope>
</reference>
<organism evidence="1">
    <name type="scientific">Anguilla anguilla</name>
    <name type="common">European freshwater eel</name>
    <name type="synonym">Muraena anguilla</name>
    <dbReference type="NCBI Taxonomy" id="7936"/>
    <lineage>
        <taxon>Eukaryota</taxon>
        <taxon>Metazoa</taxon>
        <taxon>Chordata</taxon>
        <taxon>Craniata</taxon>
        <taxon>Vertebrata</taxon>
        <taxon>Euteleostomi</taxon>
        <taxon>Actinopterygii</taxon>
        <taxon>Neopterygii</taxon>
        <taxon>Teleostei</taxon>
        <taxon>Anguilliformes</taxon>
        <taxon>Anguillidae</taxon>
        <taxon>Anguilla</taxon>
    </lineage>
</organism>
<evidence type="ECO:0000313" key="1">
    <source>
        <dbReference type="EMBL" id="JAH68791.1"/>
    </source>
</evidence>
<accession>A0A0E9USS2</accession>
<sequence length="35" mass="3924">MLPSNHHPGLYPAPLPSTQDFVQHPYPALRTFPVP</sequence>